<keyword evidence="10 12" id="KW-0368">Histidine biosynthesis</keyword>
<comment type="caution">
    <text evidence="14">The sequence shown here is derived from an EMBL/GenBank/DDBJ whole genome shotgun (WGS) entry which is preliminary data.</text>
</comment>
<dbReference type="PROSITE" id="PS00599">
    <property type="entry name" value="AA_TRANSFER_CLASS_2"/>
    <property type="match status" value="1"/>
</dbReference>
<evidence type="ECO:0000256" key="9">
    <source>
        <dbReference type="ARBA" id="ARBA00022898"/>
    </source>
</evidence>
<dbReference type="GO" id="GO:0004400">
    <property type="term" value="F:histidinol-phosphate transaminase activity"/>
    <property type="evidence" value="ECO:0007669"/>
    <property type="project" value="UniProtKB-UniRule"/>
</dbReference>
<dbReference type="GO" id="GO:0000105">
    <property type="term" value="P:L-histidine biosynthetic process"/>
    <property type="evidence" value="ECO:0007669"/>
    <property type="project" value="UniProtKB-UniRule"/>
</dbReference>
<dbReference type="Pfam" id="PF00155">
    <property type="entry name" value="Aminotran_1_2"/>
    <property type="match status" value="1"/>
</dbReference>
<evidence type="ECO:0000256" key="3">
    <source>
        <dbReference type="ARBA" id="ARBA00005189"/>
    </source>
</evidence>
<keyword evidence="7 12" id="KW-0028">Amino-acid biosynthesis</keyword>
<feature type="modified residue" description="N6-(pyridoxal phosphate)lysine" evidence="12">
    <location>
        <position position="205"/>
    </location>
</feature>
<keyword evidence="6 12" id="KW-0032">Aminotransferase</keyword>
<dbReference type="PANTHER" id="PTHR42885:SF2">
    <property type="entry name" value="HISTIDINOL-PHOSPHATE AMINOTRANSFERASE"/>
    <property type="match status" value="1"/>
</dbReference>
<keyword evidence="8 12" id="KW-0808">Transferase</keyword>
<dbReference type="HAMAP" id="MF_01023">
    <property type="entry name" value="HisC_aminotrans_2"/>
    <property type="match status" value="1"/>
</dbReference>
<evidence type="ECO:0000256" key="11">
    <source>
        <dbReference type="ARBA" id="ARBA00047481"/>
    </source>
</evidence>
<organism evidence="14 15">
    <name type="scientific">Carboxylicivirga sediminis</name>
    <dbReference type="NCBI Taxonomy" id="2006564"/>
    <lineage>
        <taxon>Bacteria</taxon>
        <taxon>Pseudomonadati</taxon>
        <taxon>Bacteroidota</taxon>
        <taxon>Bacteroidia</taxon>
        <taxon>Marinilabiliales</taxon>
        <taxon>Marinilabiliaceae</taxon>
        <taxon>Carboxylicivirga</taxon>
    </lineage>
</organism>
<evidence type="ECO:0000259" key="13">
    <source>
        <dbReference type="Pfam" id="PF00155"/>
    </source>
</evidence>
<evidence type="ECO:0000313" key="15">
    <source>
        <dbReference type="Proteomes" id="UP000679220"/>
    </source>
</evidence>
<evidence type="ECO:0000256" key="8">
    <source>
        <dbReference type="ARBA" id="ARBA00022679"/>
    </source>
</evidence>
<keyword evidence="15" id="KW-1185">Reference proteome</keyword>
<comment type="subunit">
    <text evidence="5 12">Homodimer.</text>
</comment>
<dbReference type="AlphaFoldDB" id="A0A941F4W3"/>
<sequence length="345" mass="38959">MKPLNQLLRSNIKNLKPYSSARDEYTGEAAVFLDANENPYNQPYNRYPDPYQRKVKEKIAALKGIDAAQIFLGNGSDEPIDLLFRAFCEPGVDNVVSIDPTYGMYQVAADINNVEVRKVLLTEDFELNTDGLLAACDEHTKLLFICSPNNPTGNCLAEADIQRLVSEFEGIVVLDEAYIDFAPEKSWLSKLGANPNLVILQTFSKAWGMAGIRLGMAFAAPELIKVLSNIKYPYNINILTQEKALELLERADEKQKWVELLLKERTYLKEVLLQLNYVQKVYPSDANYLLVRVDDARGVYDYLVQKQIIIRDRSSVALCAGCLRITVGTTEENKQLTEALNMYPK</sequence>
<comment type="pathway">
    <text evidence="2 12">Amino-acid biosynthesis; L-histidine biosynthesis; L-histidine from 5-phospho-alpha-D-ribose 1-diphosphate: step 7/9.</text>
</comment>
<comment type="catalytic activity">
    <reaction evidence="11 12">
        <text>L-histidinol phosphate + 2-oxoglutarate = 3-(imidazol-4-yl)-2-oxopropyl phosphate + L-glutamate</text>
        <dbReference type="Rhea" id="RHEA:23744"/>
        <dbReference type="ChEBI" id="CHEBI:16810"/>
        <dbReference type="ChEBI" id="CHEBI:29985"/>
        <dbReference type="ChEBI" id="CHEBI:57766"/>
        <dbReference type="ChEBI" id="CHEBI:57980"/>
        <dbReference type="EC" id="2.6.1.9"/>
    </reaction>
</comment>
<evidence type="ECO:0000256" key="10">
    <source>
        <dbReference type="ARBA" id="ARBA00023102"/>
    </source>
</evidence>
<dbReference type="InterPro" id="IPR015421">
    <property type="entry name" value="PyrdxlP-dep_Trfase_major"/>
</dbReference>
<feature type="domain" description="Aminotransferase class I/classII large" evidence="13">
    <location>
        <begin position="40"/>
        <end position="340"/>
    </location>
</feature>
<proteinExistence type="inferred from homology"/>
<gene>
    <name evidence="12 14" type="primary">hisC</name>
    <name evidence="14" type="ORF">KDU71_12925</name>
</gene>
<dbReference type="CDD" id="cd00609">
    <property type="entry name" value="AAT_like"/>
    <property type="match status" value="1"/>
</dbReference>
<dbReference type="Gene3D" id="3.40.640.10">
    <property type="entry name" value="Type I PLP-dependent aspartate aminotransferase-like (Major domain)"/>
    <property type="match status" value="1"/>
</dbReference>
<dbReference type="InterPro" id="IPR005861">
    <property type="entry name" value="HisP_aminotrans"/>
</dbReference>
<dbReference type="InterPro" id="IPR001917">
    <property type="entry name" value="Aminotrans_II_pyridoxalP_BS"/>
</dbReference>
<dbReference type="NCBIfam" id="TIGR01141">
    <property type="entry name" value="hisC"/>
    <property type="match status" value="1"/>
</dbReference>
<name>A0A941F4W3_9BACT</name>
<reference evidence="14" key="2">
    <citation type="submission" date="2021-04" db="EMBL/GenBank/DDBJ databases">
        <authorList>
            <person name="Zhang T."/>
            <person name="Zhang Y."/>
            <person name="Lu D."/>
            <person name="Zuo D."/>
            <person name="Du Z."/>
        </authorList>
    </citation>
    <scope>NUCLEOTIDE SEQUENCE</scope>
    <source>
        <strain evidence="14">JR1</strain>
    </source>
</reference>
<evidence type="ECO:0000313" key="14">
    <source>
        <dbReference type="EMBL" id="MBR8536469.1"/>
    </source>
</evidence>
<accession>A0A941F4W3</accession>
<dbReference type="InterPro" id="IPR015422">
    <property type="entry name" value="PyrdxlP-dep_Trfase_small"/>
</dbReference>
<evidence type="ECO:0000256" key="4">
    <source>
        <dbReference type="ARBA" id="ARBA00007970"/>
    </source>
</evidence>
<dbReference type="SUPFAM" id="SSF53383">
    <property type="entry name" value="PLP-dependent transferases"/>
    <property type="match status" value="1"/>
</dbReference>
<dbReference type="InterPro" id="IPR004839">
    <property type="entry name" value="Aminotransferase_I/II_large"/>
</dbReference>
<dbReference type="Gene3D" id="3.90.1150.10">
    <property type="entry name" value="Aspartate Aminotransferase, domain 1"/>
    <property type="match status" value="1"/>
</dbReference>
<dbReference type="PANTHER" id="PTHR42885">
    <property type="entry name" value="HISTIDINOL-PHOSPHATE AMINOTRANSFERASE-RELATED"/>
    <property type="match status" value="1"/>
</dbReference>
<dbReference type="GO" id="GO:0030170">
    <property type="term" value="F:pyridoxal phosphate binding"/>
    <property type="evidence" value="ECO:0007669"/>
    <property type="project" value="InterPro"/>
</dbReference>
<comment type="cofactor">
    <cofactor evidence="1 12">
        <name>pyridoxal 5'-phosphate</name>
        <dbReference type="ChEBI" id="CHEBI:597326"/>
    </cofactor>
</comment>
<dbReference type="Proteomes" id="UP000679220">
    <property type="component" value="Unassembled WGS sequence"/>
</dbReference>
<comment type="pathway">
    <text evidence="3">Lipid metabolism.</text>
</comment>
<evidence type="ECO:0000256" key="5">
    <source>
        <dbReference type="ARBA" id="ARBA00011738"/>
    </source>
</evidence>
<protein>
    <recommendedName>
        <fullName evidence="12">Histidinol-phosphate aminotransferase</fullName>
        <ecNumber evidence="12">2.6.1.9</ecNumber>
    </recommendedName>
    <alternativeName>
        <fullName evidence="12">Imidazole acetol-phosphate transaminase</fullName>
    </alternativeName>
</protein>
<evidence type="ECO:0000256" key="2">
    <source>
        <dbReference type="ARBA" id="ARBA00005011"/>
    </source>
</evidence>
<dbReference type="EMBL" id="JAGTAR010000019">
    <property type="protein sequence ID" value="MBR8536469.1"/>
    <property type="molecule type" value="Genomic_DNA"/>
</dbReference>
<dbReference type="EC" id="2.6.1.9" evidence="12"/>
<keyword evidence="9 12" id="KW-0663">Pyridoxal phosphate</keyword>
<evidence type="ECO:0000256" key="1">
    <source>
        <dbReference type="ARBA" id="ARBA00001933"/>
    </source>
</evidence>
<evidence type="ECO:0000256" key="12">
    <source>
        <dbReference type="HAMAP-Rule" id="MF_01023"/>
    </source>
</evidence>
<evidence type="ECO:0000256" key="6">
    <source>
        <dbReference type="ARBA" id="ARBA00022576"/>
    </source>
</evidence>
<dbReference type="InterPro" id="IPR015424">
    <property type="entry name" value="PyrdxlP-dep_Trfase"/>
</dbReference>
<comment type="similarity">
    <text evidence="4 12">Belongs to the class-II pyridoxal-phosphate-dependent aminotransferase family. Histidinol-phosphate aminotransferase subfamily.</text>
</comment>
<evidence type="ECO:0000256" key="7">
    <source>
        <dbReference type="ARBA" id="ARBA00022605"/>
    </source>
</evidence>
<reference evidence="14" key="1">
    <citation type="journal article" date="2018" name="Int. J. Syst. Evol. Microbiol.">
        <title>Carboxylicivirga sediminis sp. nov., isolated from coastal sediment.</title>
        <authorList>
            <person name="Wang F.Q."/>
            <person name="Ren L.H."/>
            <person name="Zou R.J."/>
            <person name="Sun Y.Z."/>
            <person name="Liu X.J."/>
            <person name="Jiang F."/>
            <person name="Liu L.J."/>
        </authorList>
    </citation>
    <scope>NUCLEOTIDE SEQUENCE</scope>
    <source>
        <strain evidence="14">JR1</strain>
    </source>
</reference>
<dbReference type="RefSeq" id="WP_212191498.1">
    <property type="nucleotide sequence ID" value="NZ_JAGTAR010000019.1"/>
</dbReference>